<gene>
    <name evidence="3" type="primary">rpoC2d</name>
</gene>
<dbReference type="Gene3D" id="1.10.1790.20">
    <property type="match status" value="1"/>
</dbReference>
<protein>
    <recommendedName>
        <fullName evidence="1">DNA-directed RNA polymerase</fullName>
        <ecNumber evidence="1">2.7.7.6</ecNumber>
    </recommendedName>
</protein>
<dbReference type="GO" id="GO:0003899">
    <property type="term" value="F:DNA-directed RNA polymerase activity"/>
    <property type="evidence" value="ECO:0007669"/>
    <property type="project" value="UniProtKB-EC"/>
</dbReference>
<organism evidence="3">
    <name type="scientific">Pleurastrosarcina brevispinosa</name>
    <dbReference type="NCBI Taxonomy" id="163096"/>
    <lineage>
        <taxon>Eukaryota</taxon>
        <taxon>Viridiplantae</taxon>
        <taxon>Chlorophyta</taxon>
        <taxon>core chlorophytes</taxon>
        <taxon>Trebouxiophyceae</taxon>
        <taxon>Trebouxiophyceae incertae sedis</taxon>
        <taxon>Pleurastrosarcina</taxon>
    </lineage>
</organism>
<keyword evidence="3" id="KW-0934">Plastid</keyword>
<dbReference type="PANTHER" id="PTHR48443:SF2">
    <property type="entry name" value="DNA-DIRECTED RNA POLYMERASE SUBUNIT BETA"/>
    <property type="match status" value="1"/>
</dbReference>
<dbReference type="GO" id="GO:0006351">
    <property type="term" value="P:DNA-templated transcription"/>
    <property type="evidence" value="ECO:0007669"/>
    <property type="project" value="InterPro"/>
</dbReference>
<geneLocation type="chloroplast" evidence="3"/>
<dbReference type="AlphaFoldDB" id="A0A097KN76"/>
<feature type="domain" description="RNA polymerase Rpb1" evidence="2">
    <location>
        <begin position="307"/>
        <end position="357"/>
    </location>
</feature>
<dbReference type="InterPro" id="IPR007081">
    <property type="entry name" value="RNA_pol_Rpb1_5"/>
</dbReference>
<dbReference type="EC" id="2.7.7.6" evidence="1"/>
<dbReference type="Gene3D" id="1.10.150.390">
    <property type="match status" value="1"/>
</dbReference>
<keyword evidence="3" id="KW-0150">Chloroplast</keyword>
<dbReference type="Pfam" id="PF04998">
    <property type="entry name" value="RNA_pol_Rpb1_5"/>
    <property type="match status" value="1"/>
</dbReference>
<dbReference type="EMBL" id="KM462875">
    <property type="protein sequence ID" value="AIT94632.1"/>
    <property type="molecule type" value="Genomic_DNA"/>
</dbReference>
<dbReference type="GO" id="GO:0003677">
    <property type="term" value="F:DNA binding"/>
    <property type="evidence" value="ECO:0007669"/>
    <property type="project" value="InterPro"/>
</dbReference>
<reference evidence="3" key="1">
    <citation type="journal article" date="2014" name="BMC Evol. Biol.">
        <title>Chloroplast phylogenomic analysis resolves deep-level relationships within the green algal class Trebouxiophyceae.</title>
        <authorList>
            <person name="Lemieux C."/>
            <person name="Otis C."/>
            <person name="Turmel M."/>
        </authorList>
    </citation>
    <scope>NUCLEOTIDE SEQUENCE</scope>
</reference>
<dbReference type="CDD" id="cd02655">
    <property type="entry name" value="RNAP_beta'_C"/>
    <property type="match status" value="1"/>
</dbReference>
<proteinExistence type="predicted"/>
<sequence length="460" mass="52717">MVNKKKKELLKLAKKRRFSKKEKILEKLYFLSTLQNKKKSFSEQNYYQNIFFNAVGIYSQPFYFKSNLISFPKKGSWKEISSVKQNVFNTFEGNNENLIKTEPIGAIKLRFNKKSKDTTKILLTKQKKVLSENPIISTSFFSPYEGEIIKTKIDLENKQKNLIITDSDQISFSTEGKSTSVVISQFLRYGEEITENIGVTKTGRVIRIEKDKIVIRKAQSIIFSSKGTFHVFHGDFVEKGSPLMTLSYQSLKTEDIVQGIPKIEELFEARQTKEGEPFPENLHAQLNFFFSKHKKKMSPREATRKSLKQIQQVIIEGIQRVYQSQGVQIADKHLEIIVRQMTSKVRILDGGGTGLLRGELVELALIETINKDIELETRKAEYEPVILGITKASLETESFISAASFQETTRILSRAAIERKTDYLRGLKENIILGHLIRAGTGFSLLSLPFEFKFKSPKKK</sequence>
<evidence type="ECO:0000259" key="2">
    <source>
        <dbReference type="Pfam" id="PF04998"/>
    </source>
</evidence>
<accession>A0A097KN76</accession>
<evidence type="ECO:0000256" key="1">
    <source>
        <dbReference type="ARBA" id="ARBA00012418"/>
    </source>
</evidence>
<dbReference type="PANTHER" id="PTHR48443">
    <property type="entry name" value="DNA-DIRECTED RNA POLYMERASE SUBUNIT BETA"/>
    <property type="match status" value="1"/>
</dbReference>
<evidence type="ECO:0000313" key="3">
    <source>
        <dbReference type="EMBL" id="AIT94632.1"/>
    </source>
</evidence>
<dbReference type="SUPFAM" id="SSF64484">
    <property type="entry name" value="beta and beta-prime subunits of DNA dependent RNA-polymerase"/>
    <property type="match status" value="1"/>
</dbReference>
<name>A0A097KN76_9CHLO</name>